<dbReference type="SMART" id="SM00418">
    <property type="entry name" value="HTH_ARSR"/>
    <property type="match status" value="1"/>
</dbReference>
<gene>
    <name evidence="2" type="ORF">S01H1_33789</name>
</gene>
<dbReference type="SUPFAM" id="SSF46785">
    <property type="entry name" value="Winged helix' DNA-binding domain"/>
    <property type="match status" value="1"/>
</dbReference>
<organism evidence="2">
    <name type="scientific">marine sediment metagenome</name>
    <dbReference type="NCBI Taxonomy" id="412755"/>
    <lineage>
        <taxon>unclassified sequences</taxon>
        <taxon>metagenomes</taxon>
        <taxon>ecological metagenomes</taxon>
    </lineage>
</organism>
<dbReference type="InterPro" id="IPR036390">
    <property type="entry name" value="WH_DNA-bd_sf"/>
</dbReference>
<evidence type="ECO:0000259" key="1">
    <source>
        <dbReference type="PROSITE" id="PS50987"/>
    </source>
</evidence>
<feature type="domain" description="HTH arsR-type" evidence="1">
    <location>
        <begin position="2"/>
        <end position="101"/>
    </location>
</feature>
<feature type="non-terminal residue" evidence="2">
    <location>
        <position position="1"/>
    </location>
</feature>
<dbReference type="Pfam" id="PF01022">
    <property type="entry name" value="HTH_5"/>
    <property type="match status" value="1"/>
</dbReference>
<dbReference type="AlphaFoldDB" id="X0VPR8"/>
<accession>X0VPR8</accession>
<dbReference type="InterPro" id="IPR036388">
    <property type="entry name" value="WH-like_DNA-bd_sf"/>
</dbReference>
<dbReference type="EMBL" id="BARS01020996">
    <property type="protein sequence ID" value="GAG13147.1"/>
    <property type="molecule type" value="Genomic_DNA"/>
</dbReference>
<name>X0VPR8_9ZZZZ</name>
<reference evidence="2" key="1">
    <citation type="journal article" date="2014" name="Front. Microbiol.">
        <title>High frequency of phylogenetically diverse reductive dehalogenase-homologous genes in deep subseafloor sedimentary metagenomes.</title>
        <authorList>
            <person name="Kawai M."/>
            <person name="Futagami T."/>
            <person name="Toyoda A."/>
            <person name="Takaki Y."/>
            <person name="Nishi S."/>
            <person name="Hori S."/>
            <person name="Arai W."/>
            <person name="Tsubouchi T."/>
            <person name="Morono Y."/>
            <person name="Uchiyama I."/>
            <person name="Ito T."/>
            <person name="Fujiyama A."/>
            <person name="Inagaki F."/>
            <person name="Takami H."/>
        </authorList>
    </citation>
    <scope>NUCLEOTIDE SEQUENCE</scope>
    <source>
        <strain evidence="2">Expedition CK06-06</strain>
    </source>
</reference>
<dbReference type="GO" id="GO:0003700">
    <property type="term" value="F:DNA-binding transcription factor activity"/>
    <property type="evidence" value="ECO:0007669"/>
    <property type="project" value="InterPro"/>
</dbReference>
<sequence>YASKKVGTNDKTILSVMRQDIPRRIVLFLFLYPEHSRLEISEDLEKPPTTISFHLKKLIDLNIIEKRRLGRSYAYRVKNQKEVYHILILYENSLSDDVLGPFLEFIKYVIPDGIPSSYRNRKKKKDIDAIIEEIYKIFPHPYHV</sequence>
<protein>
    <recommendedName>
        <fullName evidence="1">HTH arsR-type domain-containing protein</fullName>
    </recommendedName>
</protein>
<comment type="caution">
    <text evidence="2">The sequence shown here is derived from an EMBL/GenBank/DDBJ whole genome shotgun (WGS) entry which is preliminary data.</text>
</comment>
<proteinExistence type="predicted"/>
<dbReference type="Gene3D" id="1.10.10.10">
    <property type="entry name" value="Winged helix-like DNA-binding domain superfamily/Winged helix DNA-binding domain"/>
    <property type="match status" value="1"/>
</dbReference>
<dbReference type="PROSITE" id="PS50987">
    <property type="entry name" value="HTH_ARSR_2"/>
    <property type="match status" value="1"/>
</dbReference>
<dbReference type="InterPro" id="IPR001845">
    <property type="entry name" value="HTH_ArsR_DNA-bd_dom"/>
</dbReference>
<evidence type="ECO:0000313" key="2">
    <source>
        <dbReference type="EMBL" id="GAG13147.1"/>
    </source>
</evidence>
<dbReference type="CDD" id="cd00090">
    <property type="entry name" value="HTH_ARSR"/>
    <property type="match status" value="1"/>
</dbReference>
<dbReference type="InterPro" id="IPR011991">
    <property type="entry name" value="ArsR-like_HTH"/>
</dbReference>